<accession>A0A8S1CH69</accession>
<evidence type="ECO:0000313" key="2">
    <source>
        <dbReference type="Proteomes" id="UP000494165"/>
    </source>
</evidence>
<protein>
    <submittedName>
        <fullName evidence="1">Uncharacterized protein</fullName>
    </submittedName>
</protein>
<gene>
    <name evidence="1" type="ORF">CLODIP_2_CD08140</name>
</gene>
<keyword evidence="2" id="KW-1185">Reference proteome</keyword>
<dbReference type="EMBL" id="CADEPI010000036">
    <property type="protein sequence ID" value="CAB3368256.1"/>
    <property type="molecule type" value="Genomic_DNA"/>
</dbReference>
<reference evidence="1 2" key="1">
    <citation type="submission" date="2020-04" db="EMBL/GenBank/DDBJ databases">
        <authorList>
            <person name="Alioto T."/>
            <person name="Alioto T."/>
            <person name="Gomez Garrido J."/>
        </authorList>
    </citation>
    <scope>NUCLEOTIDE SEQUENCE [LARGE SCALE GENOMIC DNA]</scope>
</reference>
<proteinExistence type="predicted"/>
<comment type="caution">
    <text evidence="1">The sequence shown here is derived from an EMBL/GenBank/DDBJ whole genome shotgun (WGS) entry which is preliminary data.</text>
</comment>
<dbReference type="Proteomes" id="UP000494165">
    <property type="component" value="Unassembled WGS sequence"/>
</dbReference>
<organism evidence="1 2">
    <name type="scientific">Cloeon dipterum</name>
    <dbReference type="NCBI Taxonomy" id="197152"/>
    <lineage>
        <taxon>Eukaryota</taxon>
        <taxon>Metazoa</taxon>
        <taxon>Ecdysozoa</taxon>
        <taxon>Arthropoda</taxon>
        <taxon>Hexapoda</taxon>
        <taxon>Insecta</taxon>
        <taxon>Pterygota</taxon>
        <taxon>Palaeoptera</taxon>
        <taxon>Ephemeroptera</taxon>
        <taxon>Pisciforma</taxon>
        <taxon>Baetidae</taxon>
        <taxon>Cloeon</taxon>
    </lineage>
</organism>
<dbReference type="AlphaFoldDB" id="A0A8S1CH69"/>
<name>A0A8S1CH69_9INSE</name>
<dbReference type="OrthoDB" id="6421972at2759"/>
<sequence>MLPSLVLDRTRHLNSPTFLLSHTGIIPILTPTTIRATKQPPAAAQLVHRSSAVRVSLIRLAAVADHERLKGDMDVQPTTLEEACQVIHDLRERHRSQAHQLLSWRRRAKAQVAFCSLPTERTDAQIQVSIAPFIAAAAGALLKFSLRIDF</sequence>
<evidence type="ECO:0000313" key="1">
    <source>
        <dbReference type="EMBL" id="CAB3368256.1"/>
    </source>
</evidence>